<dbReference type="SUPFAM" id="SSF53474">
    <property type="entry name" value="alpha/beta-Hydrolases"/>
    <property type="match status" value="1"/>
</dbReference>
<evidence type="ECO:0000313" key="3">
    <source>
        <dbReference type="EMBL" id="PNS14518.1"/>
    </source>
</evidence>
<evidence type="ECO:0000256" key="1">
    <source>
        <dbReference type="ARBA" id="ARBA00022801"/>
    </source>
</evidence>
<dbReference type="InParanoid" id="A0A2K1QH97"/>
<name>A0A2K1QH97_9PEZI</name>
<dbReference type="GO" id="GO:0016787">
    <property type="term" value="F:hydrolase activity"/>
    <property type="evidence" value="ECO:0007669"/>
    <property type="project" value="UniProtKB-KW"/>
</dbReference>
<dbReference type="GO" id="GO:0005634">
    <property type="term" value="C:nucleus"/>
    <property type="evidence" value="ECO:0007669"/>
    <property type="project" value="TreeGrafter"/>
</dbReference>
<dbReference type="GO" id="GO:0019748">
    <property type="term" value="P:secondary metabolic process"/>
    <property type="evidence" value="ECO:0007669"/>
    <property type="project" value="TreeGrafter"/>
</dbReference>
<keyword evidence="1" id="KW-0378">Hydrolase</keyword>
<dbReference type="GO" id="GO:0005737">
    <property type="term" value="C:cytoplasm"/>
    <property type="evidence" value="ECO:0007669"/>
    <property type="project" value="TreeGrafter"/>
</dbReference>
<organism evidence="3 4">
    <name type="scientific">Sphaceloma murrayae</name>
    <dbReference type="NCBI Taxonomy" id="2082308"/>
    <lineage>
        <taxon>Eukaryota</taxon>
        <taxon>Fungi</taxon>
        <taxon>Dikarya</taxon>
        <taxon>Ascomycota</taxon>
        <taxon>Pezizomycotina</taxon>
        <taxon>Dothideomycetes</taxon>
        <taxon>Dothideomycetidae</taxon>
        <taxon>Myriangiales</taxon>
        <taxon>Elsinoaceae</taxon>
        <taxon>Sphaceloma</taxon>
    </lineage>
</organism>
<dbReference type="InterPro" id="IPR050593">
    <property type="entry name" value="LovG"/>
</dbReference>
<dbReference type="Gene3D" id="3.40.50.1820">
    <property type="entry name" value="alpha/beta hydrolase"/>
    <property type="match status" value="1"/>
</dbReference>
<proteinExistence type="predicted"/>
<keyword evidence="4" id="KW-1185">Reference proteome</keyword>
<dbReference type="InterPro" id="IPR029058">
    <property type="entry name" value="AB_hydrolase_fold"/>
</dbReference>
<dbReference type="PANTHER" id="PTHR48070:SF6">
    <property type="entry name" value="ESTERASE OVCA2"/>
    <property type="match status" value="1"/>
</dbReference>
<evidence type="ECO:0000259" key="2">
    <source>
        <dbReference type="Pfam" id="PF03959"/>
    </source>
</evidence>
<dbReference type="AlphaFoldDB" id="A0A2K1QH97"/>
<comment type="caution">
    <text evidence="3">The sequence shown here is derived from an EMBL/GenBank/DDBJ whole genome shotgun (WGS) entry which is preliminary data.</text>
</comment>
<evidence type="ECO:0000313" key="4">
    <source>
        <dbReference type="Proteomes" id="UP000243797"/>
    </source>
</evidence>
<dbReference type="InterPro" id="IPR005645">
    <property type="entry name" value="FSH-like_dom"/>
</dbReference>
<protein>
    <submittedName>
        <fullName evidence="3">Dihydrofolate reductase</fullName>
    </submittedName>
</protein>
<dbReference type="OrthoDB" id="2094269at2759"/>
<dbReference type="Proteomes" id="UP000243797">
    <property type="component" value="Unassembled WGS sequence"/>
</dbReference>
<reference evidence="3 4" key="1">
    <citation type="submission" date="2017-06" db="EMBL/GenBank/DDBJ databases">
        <title>Draft genome sequence of a variant of Elsinoe murrayae.</title>
        <authorList>
            <person name="Cheng Q."/>
        </authorList>
    </citation>
    <scope>NUCLEOTIDE SEQUENCE [LARGE SCALE GENOMIC DNA]</scope>
    <source>
        <strain evidence="3 4">CQ-2017a</strain>
    </source>
</reference>
<dbReference type="Pfam" id="PF03959">
    <property type="entry name" value="FSH1"/>
    <property type="match status" value="1"/>
</dbReference>
<gene>
    <name evidence="3" type="ORF">CAC42_3804</name>
</gene>
<feature type="domain" description="Serine hydrolase" evidence="2">
    <location>
        <begin position="56"/>
        <end position="219"/>
    </location>
</feature>
<accession>A0A2K1QH97</accession>
<sequence>MGTSAEIFQAQLSRVLPVLQGQGHEFVFVDGLQEYIKLVYPPPYLAYYPIARPDLVREAQAYMREVIEDEGPFDGVMGFSQGAALAASLVLEHAKYSPLTTLFKFAVFICGTLPFNVDDENGLEMWQVTKAGNGPYAGEFAGEIDAVEPLGFPNDLEGTILGRYHPTKNLKVRIGIPTVHVIGKADAYAMQSKALSKLCQGDVTILEHEEGHRVPRDDKGAKLIAKAVENMIRRVRYAQ</sequence>
<dbReference type="EMBL" id="NKHZ01000086">
    <property type="protein sequence ID" value="PNS14518.1"/>
    <property type="molecule type" value="Genomic_DNA"/>
</dbReference>
<dbReference type="PANTHER" id="PTHR48070">
    <property type="entry name" value="ESTERASE OVCA2"/>
    <property type="match status" value="1"/>
</dbReference>